<gene>
    <name evidence="9" type="ORF">KDK_63970</name>
</gene>
<feature type="lipid moiety-binding region" description="S-diacylglycerol cysteine" evidence="7">
    <location>
        <position position="22"/>
    </location>
</feature>
<dbReference type="InterPro" id="IPR004872">
    <property type="entry name" value="Lipoprotein_NlpA"/>
</dbReference>
<accession>A0A402AU35</accession>
<reference evidence="10" key="1">
    <citation type="submission" date="2018-12" db="EMBL/GenBank/DDBJ databases">
        <title>Tengunoibacter tsumagoiensis gen. nov., sp. nov., Dictyobacter kobayashii sp. nov., D. alpinus sp. nov., and D. joshuensis sp. nov. and description of Dictyobacteraceae fam. nov. within the order Ktedonobacterales isolated from Tengu-no-mugimeshi.</title>
        <authorList>
            <person name="Wang C.M."/>
            <person name="Zheng Y."/>
            <person name="Sakai Y."/>
            <person name="Toyoda A."/>
            <person name="Minakuchi Y."/>
            <person name="Abe K."/>
            <person name="Yokota A."/>
            <person name="Yabe S."/>
        </authorList>
    </citation>
    <scope>NUCLEOTIDE SEQUENCE [LARGE SCALE GENOMIC DNA]</scope>
    <source>
        <strain evidence="10">Uno11</strain>
    </source>
</reference>
<dbReference type="SUPFAM" id="SSF53850">
    <property type="entry name" value="Periplasmic binding protein-like II"/>
    <property type="match status" value="1"/>
</dbReference>
<dbReference type="OrthoDB" id="9812878at2"/>
<keyword evidence="5 6" id="KW-0449">Lipoprotein</keyword>
<evidence type="ECO:0000256" key="3">
    <source>
        <dbReference type="ARBA" id="ARBA00023136"/>
    </source>
</evidence>
<protein>
    <recommendedName>
        <fullName evidence="6">Lipoprotein</fullName>
    </recommendedName>
</protein>
<feature type="chain" id="PRO_5019502339" description="Lipoprotein" evidence="8">
    <location>
        <begin position="22"/>
        <end position="277"/>
    </location>
</feature>
<dbReference type="GO" id="GO:0016020">
    <property type="term" value="C:membrane"/>
    <property type="evidence" value="ECO:0007669"/>
    <property type="project" value="UniProtKB-SubCell"/>
</dbReference>
<dbReference type="PANTHER" id="PTHR30429:SF0">
    <property type="entry name" value="METHIONINE-BINDING LIPOPROTEIN METQ"/>
    <property type="match status" value="1"/>
</dbReference>
<evidence type="ECO:0000256" key="6">
    <source>
        <dbReference type="PIRNR" id="PIRNR002854"/>
    </source>
</evidence>
<dbReference type="EMBL" id="BIFS01000002">
    <property type="protein sequence ID" value="GCE22597.1"/>
    <property type="molecule type" value="Genomic_DNA"/>
</dbReference>
<comment type="similarity">
    <text evidence="6">Belongs to the nlpA lipoprotein family.</text>
</comment>
<evidence type="ECO:0000313" key="9">
    <source>
        <dbReference type="EMBL" id="GCE22597.1"/>
    </source>
</evidence>
<dbReference type="Proteomes" id="UP000287188">
    <property type="component" value="Unassembled WGS sequence"/>
</dbReference>
<evidence type="ECO:0000256" key="2">
    <source>
        <dbReference type="ARBA" id="ARBA00022729"/>
    </source>
</evidence>
<dbReference type="RefSeq" id="WP_126555601.1">
    <property type="nucleotide sequence ID" value="NZ_BIFS01000002.1"/>
</dbReference>
<dbReference type="Gene3D" id="3.40.190.10">
    <property type="entry name" value="Periplasmic binding protein-like II"/>
    <property type="match status" value="2"/>
</dbReference>
<dbReference type="PROSITE" id="PS51257">
    <property type="entry name" value="PROKAR_LIPOPROTEIN"/>
    <property type="match status" value="1"/>
</dbReference>
<sequence>MRSLKLNFVILCALLATVLAACGGSANQGSSTSSNGVTTIKVGASPTPHAEILRYISDNLAAKAGLKIQVVEFTDYVQPNLALRDGQIDANFFQHVPYMEDFNQQHGMNMVAVAKVHIEPLGIYAHKVKSLNEVPNGAVVAIPNDVTNGGRALQLLADHGLITLRSGAGVGATVHDIASNPKNLQIKELEAAQLPRSLDDTTLSVINGNYALTVGLTPSRDALALEKGQGNPYANVLAVMKGHENDPGVTKLAKLLNSPEVKKFIQDKYKGSVIPAF</sequence>
<dbReference type="AlphaFoldDB" id="A0A402AU35"/>
<dbReference type="Pfam" id="PF03180">
    <property type="entry name" value="Lipoprotein_9"/>
    <property type="match status" value="1"/>
</dbReference>
<keyword evidence="4" id="KW-0564">Palmitate</keyword>
<evidence type="ECO:0000256" key="1">
    <source>
        <dbReference type="ARBA" id="ARBA00004635"/>
    </source>
</evidence>
<feature type="signal peptide" evidence="8">
    <location>
        <begin position="1"/>
        <end position="21"/>
    </location>
</feature>
<organism evidence="9 10">
    <name type="scientific">Dictyobacter kobayashii</name>
    <dbReference type="NCBI Taxonomy" id="2014872"/>
    <lineage>
        <taxon>Bacteria</taxon>
        <taxon>Bacillati</taxon>
        <taxon>Chloroflexota</taxon>
        <taxon>Ktedonobacteria</taxon>
        <taxon>Ktedonobacterales</taxon>
        <taxon>Dictyobacteraceae</taxon>
        <taxon>Dictyobacter</taxon>
    </lineage>
</organism>
<dbReference type="PIRSF" id="PIRSF002854">
    <property type="entry name" value="MetQ"/>
    <property type="match status" value="1"/>
</dbReference>
<keyword evidence="10" id="KW-1185">Reference proteome</keyword>
<evidence type="ECO:0000256" key="4">
    <source>
        <dbReference type="ARBA" id="ARBA00023139"/>
    </source>
</evidence>
<name>A0A402AU35_9CHLR</name>
<comment type="caution">
    <text evidence="9">The sequence shown here is derived from an EMBL/GenBank/DDBJ whole genome shotgun (WGS) entry which is preliminary data.</text>
</comment>
<dbReference type="PANTHER" id="PTHR30429">
    <property type="entry name" value="D-METHIONINE-BINDING LIPOPROTEIN METQ"/>
    <property type="match status" value="1"/>
</dbReference>
<evidence type="ECO:0000313" key="10">
    <source>
        <dbReference type="Proteomes" id="UP000287188"/>
    </source>
</evidence>
<evidence type="ECO:0000256" key="5">
    <source>
        <dbReference type="ARBA" id="ARBA00023288"/>
    </source>
</evidence>
<comment type="subcellular location">
    <subcellularLocation>
        <location evidence="1">Membrane</location>
        <topology evidence="1">Lipid-anchor</topology>
    </subcellularLocation>
</comment>
<keyword evidence="2 8" id="KW-0732">Signal</keyword>
<keyword evidence="3" id="KW-0472">Membrane</keyword>
<proteinExistence type="inferred from homology"/>
<evidence type="ECO:0000256" key="7">
    <source>
        <dbReference type="PIRSR" id="PIRSR002854-1"/>
    </source>
</evidence>
<evidence type="ECO:0000256" key="8">
    <source>
        <dbReference type="SAM" id="SignalP"/>
    </source>
</evidence>
<dbReference type="CDD" id="cd13597">
    <property type="entry name" value="PBP2_lipoprotein_Tp32"/>
    <property type="match status" value="1"/>
</dbReference>